<evidence type="ECO:0000259" key="6">
    <source>
        <dbReference type="PROSITE" id="PS50405"/>
    </source>
</evidence>
<dbReference type="STRING" id="1884261.A0A5C3QNK8"/>
<dbReference type="EMBL" id="ML178820">
    <property type="protein sequence ID" value="TFL03402.1"/>
    <property type="molecule type" value="Genomic_DNA"/>
</dbReference>
<dbReference type="Proteomes" id="UP000305067">
    <property type="component" value="Unassembled WGS sequence"/>
</dbReference>
<evidence type="ECO:0000256" key="1">
    <source>
        <dbReference type="ARBA" id="ARBA00012452"/>
    </source>
</evidence>
<dbReference type="InterPro" id="IPR036249">
    <property type="entry name" value="Thioredoxin-like_sf"/>
</dbReference>
<dbReference type="InterPro" id="IPR004045">
    <property type="entry name" value="Glutathione_S-Trfase_N"/>
</dbReference>
<dbReference type="SFLD" id="SFLDS00019">
    <property type="entry name" value="Glutathione_Transferase_(cytos"/>
    <property type="match status" value="1"/>
</dbReference>
<keyword evidence="2 7" id="KW-0808">Transferase</keyword>
<dbReference type="InterPro" id="IPR004046">
    <property type="entry name" value="GST_C"/>
</dbReference>
<dbReference type="SUPFAM" id="SSF47616">
    <property type="entry name" value="GST C-terminal domain-like"/>
    <property type="match status" value="1"/>
</dbReference>
<dbReference type="PANTHER" id="PTHR43900">
    <property type="entry name" value="GLUTATHIONE S-TRANSFERASE RHO"/>
    <property type="match status" value="1"/>
</dbReference>
<dbReference type="InterPro" id="IPR036282">
    <property type="entry name" value="Glutathione-S-Trfase_C_sf"/>
</dbReference>
<dbReference type="Pfam" id="PF02798">
    <property type="entry name" value="GST_N"/>
    <property type="match status" value="1"/>
</dbReference>
<dbReference type="PROSITE" id="PS50405">
    <property type="entry name" value="GST_CTER"/>
    <property type="match status" value="1"/>
</dbReference>
<dbReference type="Pfam" id="PF00043">
    <property type="entry name" value="GST_C"/>
    <property type="match status" value="1"/>
</dbReference>
<dbReference type="EC" id="2.5.1.18" evidence="1"/>
<evidence type="ECO:0000313" key="7">
    <source>
        <dbReference type="EMBL" id="TFL03402.1"/>
    </source>
</evidence>
<sequence length="222" mass="24714">MVYTLYGVPKSPMTKRAALYFHEKQVPFKFVPIDFHAGEHKSDEFLAKQPFGQTPYLDDEGFALFETRAIGRYIASKHAGQGTPLIPTGEKEIAKFEEAMSIETSNFDVHAYGAIAEGVYKHLLSKGAGDPDPTIVKGFMDTLGTKLDAYDKILSKQKYLAGDSVTLADLNHLSYGSMFPLLKQDTLDNPSRPNVARWWKELEGRSAWQAVKDGVTGGRETY</sequence>
<feature type="domain" description="GST N-terminal" evidence="5">
    <location>
        <begin position="1"/>
        <end position="82"/>
    </location>
</feature>
<feature type="domain" description="GST C-terminal" evidence="6">
    <location>
        <begin position="89"/>
        <end position="222"/>
    </location>
</feature>
<dbReference type="OrthoDB" id="249703at2759"/>
<dbReference type="CDD" id="cd03053">
    <property type="entry name" value="GST_N_Phi"/>
    <property type="match status" value="1"/>
</dbReference>
<comment type="similarity">
    <text evidence="4">Belongs to the GST superfamily.</text>
</comment>
<dbReference type="Gene3D" id="1.20.1050.10">
    <property type="match status" value="1"/>
</dbReference>
<dbReference type="InterPro" id="IPR010987">
    <property type="entry name" value="Glutathione-S-Trfase_C-like"/>
</dbReference>
<dbReference type="GO" id="GO:0043295">
    <property type="term" value="F:glutathione binding"/>
    <property type="evidence" value="ECO:0007669"/>
    <property type="project" value="TreeGrafter"/>
</dbReference>
<dbReference type="AlphaFoldDB" id="A0A5C3QNK8"/>
<dbReference type="GO" id="GO:0005737">
    <property type="term" value="C:cytoplasm"/>
    <property type="evidence" value="ECO:0007669"/>
    <property type="project" value="TreeGrafter"/>
</dbReference>
<gene>
    <name evidence="7" type="ORF">BDV98DRAFT_545311</name>
</gene>
<protein>
    <recommendedName>
        <fullName evidence="1">glutathione transferase</fullName>
        <ecNumber evidence="1">2.5.1.18</ecNumber>
    </recommendedName>
</protein>
<reference evidence="7 8" key="1">
    <citation type="journal article" date="2019" name="Nat. Ecol. Evol.">
        <title>Megaphylogeny resolves global patterns of mushroom evolution.</title>
        <authorList>
            <person name="Varga T."/>
            <person name="Krizsan K."/>
            <person name="Foldi C."/>
            <person name="Dima B."/>
            <person name="Sanchez-Garcia M."/>
            <person name="Sanchez-Ramirez S."/>
            <person name="Szollosi G.J."/>
            <person name="Szarkandi J.G."/>
            <person name="Papp V."/>
            <person name="Albert L."/>
            <person name="Andreopoulos W."/>
            <person name="Angelini C."/>
            <person name="Antonin V."/>
            <person name="Barry K.W."/>
            <person name="Bougher N.L."/>
            <person name="Buchanan P."/>
            <person name="Buyck B."/>
            <person name="Bense V."/>
            <person name="Catcheside P."/>
            <person name="Chovatia M."/>
            <person name="Cooper J."/>
            <person name="Damon W."/>
            <person name="Desjardin D."/>
            <person name="Finy P."/>
            <person name="Geml J."/>
            <person name="Haridas S."/>
            <person name="Hughes K."/>
            <person name="Justo A."/>
            <person name="Karasinski D."/>
            <person name="Kautmanova I."/>
            <person name="Kiss B."/>
            <person name="Kocsube S."/>
            <person name="Kotiranta H."/>
            <person name="LaButti K.M."/>
            <person name="Lechner B.E."/>
            <person name="Liimatainen K."/>
            <person name="Lipzen A."/>
            <person name="Lukacs Z."/>
            <person name="Mihaltcheva S."/>
            <person name="Morgado L.N."/>
            <person name="Niskanen T."/>
            <person name="Noordeloos M.E."/>
            <person name="Ohm R.A."/>
            <person name="Ortiz-Santana B."/>
            <person name="Ovrebo C."/>
            <person name="Racz N."/>
            <person name="Riley R."/>
            <person name="Savchenko A."/>
            <person name="Shiryaev A."/>
            <person name="Soop K."/>
            <person name="Spirin V."/>
            <person name="Szebenyi C."/>
            <person name="Tomsovsky M."/>
            <person name="Tulloss R.E."/>
            <person name="Uehling J."/>
            <person name="Grigoriev I.V."/>
            <person name="Vagvolgyi C."/>
            <person name="Papp T."/>
            <person name="Martin F.M."/>
            <person name="Miettinen O."/>
            <person name="Hibbett D.S."/>
            <person name="Nagy L.G."/>
        </authorList>
    </citation>
    <scope>NUCLEOTIDE SEQUENCE [LARGE SCALE GENOMIC DNA]</scope>
    <source>
        <strain evidence="7 8">CBS 309.79</strain>
    </source>
</reference>
<dbReference type="Gene3D" id="3.40.30.10">
    <property type="entry name" value="Glutaredoxin"/>
    <property type="match status" value="1"/>
</dbReference>
<dbReference type="PROSITE" id="PS50404">
    <property type="entry name" value="GST_NTER"/>
    <property type="match status" value="1"/>
</dbReference>
<dbReference type="SFLD" id="SFLDG00358">
    <property type="entry name" value="Main_(cytGST)"/>
    <property type="match status" value="1"/>
</dbReference>
<dbReference type="GO" id="GO:0004364">
    <property type="term" value="F:glutathione transferase activity"/>
    <property type="evidence" value="ECO:0007669"/>
    <property type="project" value="UniProtKB-EC"/>
</dbReference>
<dbReference type="FunFam" id="3.40.30.10:FF:000016">
    <property type="entry name" value="Glutathione S-transferase F2"/>
    <property type="match status" value="1"/>
</dbReference>
<evidence type="ECO:0000259" key="5">
    <source>
        <dbReference type="PROSITE" id="PS50404"/>
    </source>
</evidence>
<dbReference type="PANTHER" id="PTHR43900:SF3">
    <property type="entry name" value="GLUTATHIONE S-TRANSFERASE RHO"/>
    <property type="match status" value="1"/>
</dbReference>
<dbReference type="GO" id="GO:0006749">
    <property type="term" value="P:glutathione metabolic process"/>
    <property type="evidence" value="ECO:0007669"/>
    <property type="project" value="TreeGrafter"/>
</dbReference>
<keyword evidence="8" id="KW-1185">Reference proteome</keyword>
<evidence type="ECO:0000256" key="3">
    <source>
        <dbReference type="ARBA" id="ARBA00047960"/>
    </source>
</evidence>
<dbReference type="SUPFAM" id="SSF52833">
    <property type="entry name" value="Thioredoxin-like"/>
    <property type="match status" value="1"/>
</dbReference>
<evidence type="ECO:0000256" key="2">
    <source>
        <dbReference type="ARBA" id="ARBA00022679"/>
    </source>
</evidence>
<accession>A0A5C3QNK8</accession>
<comment type="catalytic activity">
    <reaction evidence="3">
        <text>RX + glutathione = an S-substituted glutathione + a halide anion + H(+)</text>
        <dbReference type="Rhea" id="RHEA:16437"/>
        <dbReference type="ChEBI" id="CHEBI:15378"/>
        <dbReference type="ChEBI" id="CHEBI:16042"/>
        <dbReference type="ChEBI" id="CHEBI:17792"/>
        <dbReference type="ChEBI" id="CHEBI:57925"/>
        <dbReference type="ChEBI" id="CHEBI:90779"/>
        <dbReference type="EC" id="2.5.1.18"/>
    </reaction>
</comment>
<organism evidence="7 8">
    <name type="scientific">Pterulicium gracile</name>
    <dbReference type="NCBI Taxonomy" id="1884261"/>
    <lineage>
        <taxon>Eukaryota</taxon>
        <taxon>Fungi</taxon>
        <taxon>Dikarya</taxon>
        <taxon>Basidiomycota</taxon>
        <taxon>Agaricomycotina</taxon>
        <taxon>Agaricomycetes</taxon>
        <taxon>Agaricomycetidae</taxon>
        <taxon>Agaricales</taxon>
        <taxon>Pleurotineae</taxon>
        <taxon>Pterulaceae</taxon>
        <taxon>Pterulicium</taxon>
    </lineage>
</organism>
<dbReference type="InterPro" id="IPR040079">
    <property type="entry name" value="Glutathione_S-Trfase"/>
</dbReference>
<name>A0A5C3QNK8_9AGAR</name>
<proteinExistence type="inferred from homology"/>
<evidence type="ECO:0000256" key="4">
    <source>
        <dbReference type="RuleBase" id="RU003494"/>
    </source>
</evidence>
<evidence type="ECO:0000313" key="8">
    <source>
        <dbReference type="Proteomes" id="UP000305067"/>
    </source>
</evidence>